<sequence>DEWVGKLLDRQDIDAVIIGTFDHVHSQIAVDACRAGKDVYVEKPLCHNLFEGRQMVAAARKYKRIVQHGTQNRSSPNIMEGIGKLKEGIIGDLYMARGIDYKIRGNLGRVTPSAAPEGLDWDQWLGPKPMRPYSQFWHGRWYWNLELSSGCFANQAIHELDIIRWGLGLDEHPTEVTAVGGNFVHEDQRTSPTHVALTFRFGDPKPMLTYEHRSWYTNCEAGFGAEHQFVQPNFPVGTIFFGSKGYMILPDYSSYYTYFGPNREPGPSKSEEGHPMEDLPHFQNWVAAIRSRNHSDLHADIEEGHKSMALALLARTSYQVGRPLRFDPATETVLDDEADAMLNRPDYREPYVVPKEV</sequence>
<evidence type="ECO:0008006" key="5">
    <source>
        <dbReference type="Google" id="ProtNLM"/>
    </source>
</evidence>
<dbReference type="Gene3D" id="3.40.50.720">
    <property type="entry name" value="NAD(P)-binding Rossmann-like Domain"/>
    <property type="match status" value="1"/>
</dbReference>
<feature type="domain" description="GFO/IDH/MocA-like oxidoreductase" evidence="3">
    <location>
        <begin position="135"/>
        <end position="203"/>
    </location>
</feature>
<dbReference type="PANTHER" id="PTHR43818">
    <property type="entry name" value="BCDNA.GH03377"/>
    <property type="match status" value="1"/>
</dbReference>
<accession>A0A0F9FC29</accession>
<dbReference type="SUPFAM" id="SSF51735">
    <property type="entry name" value="NAD(P)-binding Rossmann-fold domains"/>
    <property type="match status" value="1"/>
</dbReference>
<name>A0A0F9FC29_9ZZZZ</name>
<organism evidence="4">
    <name type="scientific">marine sediment metagenome</name>
    <dbReference type="NCBI Taxonomy" id="412755"/>
    <lineage>
        <taxon>unclassified sequences</taxon>
        <taxon>metagenomes</taxon>
        <taxon>ecological metagenomes</taxon>
    </lineage>
</organism>
<gene>
    <name evidence="4" type="ORF">LCGC14_2322680</name>
</gene>
<protein>
    <recommendedName>
        <fullName evidence="5">Gfo/Idh/MocA-like oxidoreductase N-terminal domain-containing protein</fullName>
    </recommendedName>
</protein>
<feature type="domain" description="Gfo/Idh/MocA-like oxidoreductase N-terminal" evidence="1">
    <location>
        <begin position="6"/>
        <end position="69"/>
    </location>
</feature>
<dbReference type="InterPro" id="IPR000683">
    <property type="entry name" value="Gfo/Idh/MocA-like_OxRdtase_N"/>
</dbReference>
<dbReference type="InterPro" id="IPR055170">
    <property type="entry name" value="GFO_IDH_MocA-like_dom"/>
</dbReference>
<feature type="non-terminal residue" evidence="4">
    <location>
        <position position="1"/>
    </location>
</feature>
<dbReference type="Pfam" id="PF19051">
    <property type="entry name" value="GFO_IDH_MocA_C2"/>
    <property type="match status" value="1"/>
</dbReference>
<dbReference type="Pfam" id="PF22725">
    <property type="entry name" value="GFO_IDH_MocA_C3"/>
    <property type="match status" value="1"/>
</dbReference>
<feature type="domain" description="Gfo/Idh/MocA-like oxidoreductase bacterial type C-terminal" evidence="2">
    <location>
        <begin position="280"/>
        <end position="351"/>
    </location>
</feature>
<proteinExistence type="predicted"/>
<evidence type="ECO:0000259" key="2">
    <source>
        <dbReference type="Pfam" id="PF19051"/>
    </source>
</evidence>
<dbReference type="GO" id="GO:0000166">
    <property type="term" value="F:nucleotide binding"/>
    <property type="evidence" value="ECO:0007669"/>
    <property type="project" value="InterPro"/>
</dbReference>
<dbReference type="InterPro" id="IPR036291">
    <property type="entry name" value="NAD(P)-bd_dom_sf"/>
</dbReference>
<dbReference type="PANTHER" id="PTHR43818:SF5">
    <property type="entry name" value="OXIDOREDUCTASE FAMILY PROTEIN"/>
    <property type="match status" value="1"/>
</dbReference>
<evidence type="ECO:0000259" key="3">
    <source>
        <dbReference type="Pfam" id="PF22725"/>
    </source>
</evidence>
<evidence type="ECO:0000313" key="4">
    <source>
        <dbReference type="EMBL" id="KKL48722.1"/>
    </source>
</evidence>
<reference evidence="4" key="1">
    <citation type="journal article" date="2015" name="Nature">
        <title>Complex archaea that bridge the gap between prokaryotes and eukaryotes.</title>
        <authorList>
            <person name="Spang A."/>
            <person name="Saw J.H."/>
            <person name="Jorgensen S.L."/>
            <person name="Zaremba-Niedzwiedzka K."/>
            <person name="Martijn J."/>
            <person name="Lind A.E."/>
            <person name="van Eijk R."/>
            <person name="Schleper C."/>
            <person name="Guy L."/>
            <person name="Ettema T.J."/>
        </authorList>
    </citation>
    <scope>NUCLEOTIDE SEQUENCE</scope>
</reference>
<dbReference type="EMBL" id="LAZR01033217">
    <property type="protein sequence ID" value="KKL48722.1"/>
    <property type="molecule type" value="Genomic_DNA"/>
</dbReference>
<comment type="caution">
    <text evidence="4">The sequence shown here is derived from an EMBL/GenBank/DDBJ whole genome shotgun (WGS) entry which is preliminary data.</text>
</comment>
<dbReference type="InterPro" id="IPR043906">
    <property type="entry name" value="Gfo/Idh/MocA_OxRdtase_bact_C"/>
</dbReference>
<dbReference type="Gene3D" id="3.30.360.10">
    <property type="entry name" value="Dihydrodipicolinate Reductase, domain 2"/>
    <property type="match status" value="1"/>
</dbReference>
<dbReference type="AlphaFoldDB" id="A0A0F9FC29"/>
<evidence type="ECO:0000259" key="1">
    <source>
        <dbReference type="Pfam" id="PF01408"/>
    </source>
</evidence>
<dbReference type="InterPro" id="IPR050463">
    <property type="entry name" value="Gfo/Idh/MocA_oxidrdct_glycsds"/>
</dbReference>
<dbReference type="Pfam" id="PF01408">
    <property type="entry name" value="GFO_IDH_MocA"/>
    <property type="match status" value="1"/>
</dbReference>
<dbReference type="SUPFAM" id="SSF55347">
    <property type="entry name" value="Glyceraldehyde-3-phosphate dehydrogenase-like, C-terminal domain"/>
    <property type="match status" value="1"/>
</dbReference>